<organism evidence="1">
    <name type="scientific">viral metagenome</name>
    <dbReference type="NCBI Taxonomy" id="1070528"/>
    <lineage>
        <taxon>unclassified sequences</taxon>
        <taxon>metagenomes</taxon>
        <taxon>organismal metagenomes</taxon>
    </lineage>
</organism>
<dbReference type="EMBL" id="MT142168">
    <property type="protein sequence ID" value="QJA75507.1"/>
    <property type="molecule type" value="Genomic_DNA"/>
</dbReference>
<reference evidence="1" key="1">
    <citation type="submission" date="2020-03" db="EMBL/GenBank/DDBJ databases">
        <title>The deep terrestrial virosphere.</title>
        <authorList>
            <person name="Holmfeldt K."/>
            <person name="Nilsson E."/>
            <person name="Simone D."/>
            <person name="Lopez-Fernandez M."/>
            <person name="Wu X."/>
            <person name="de Brujin I."/>
            <person name="Lundin D."/>
            <person name="Andersson A."/>
            <person name="Bertilsson S."/>
            <person name="Dopson M."/>
        </authorList>
    </citation>
    <scope>NUCLEOTIDE SEQUENCE</scope>
    <source>
        <strain evidence="1">MM415A01765</strain>
    </source>
</reference>
<gene>
    <name evidence="1" type="ORF">MM415A01765_0004</name>
</gene>
<dbReference type="AlphaFoldDB" id="A0A6M3K3P9"/>
<sequence>MKCGICGNILKDDLFSFVTGEKVCTICKIKYIGGLPTTTERINTARGGLGLQEGEYLVQDNPKEAARILGR</sequence>
<protein>
    <submittedName>
        <fullName evidence="1">Uncharacterized protein</fullName>
    </submittedName>
</protein>
<name>A0A6M3K3P9_9ZZZZ</name>
<evidence type="ECO:0000313" key="1">
    <source>
        <dbReference type="EMBL" id="QJA75507.1"/>
    </source>
</evidence>
<accession>A0A6M3K3P9</accession>
<proteinExistence type="predicted"/>